<feature type="domain" description="DinB-like" evidence="2">
    <location>
        <begin position="33"/>
        <end position="195"/>
    </location>
</feature>
<evidence type="ECO:0000313" key="4">
    <source>
        <dbReference type="EMBL" id="UON91193.1"/>
    </source>
</evidence>
<keyword evidence="5" id="KW-1185">Reference proteome</keyword>
<accession>A0A9X1SA46</accession>
<dbReference type="Proteomes" id="UP001155145">
    <property type="component" value="Unassembled WGS sequence"/>
</dbReference>
<evidence type="ECO:0000259" key="2">
    <source>
        <dbReference type="Pfam" id="PF12867"/>
    </source>
</evidence>
<reference evidence="3" key="1">
    <citation type="submission" date="2021-10" db="EMBL/GenBank/DDBJ databases">
        <title>Novel species in genus Arthrobacter.</title>
        <authorList>
            <person name="Liu Y."/>
        </authorList>
    </citation>
    <scope>NUCLEOTIDE SEQUENCE</scope>
    <source>
        <strain evidence="5">zg-Y462</strain>
        <strain evidence="3">Zg-Y462</strain>
    </source>
</reference>
<dbReference type="RefSeq" id="WP_227929477.1">
    <property type="nucleotide sequence ID" value="NZ_CP094984.1"/>
</dbReference>
<sequence>MTQEQQEQQEHQHDHQPRTGPGLQEPAAALAEQLTWHWDSQARPRLAGLTDAEYFWEPVPGCWNVHPRGTGNAPVQGGAGDYTIDFAFPEPDPAPVTTIAWRLAHLLVGVLGMRNATHFGGPPVSYQDFDYPGTADGALELLDAYYSHWISGVLALSPEELDAPAGEAEGSWAEAPMSALVLHINREMIHHLAEIALLRDLYAHGLR</sequence>
<evidence type="ECO:0000313" key="6">
    <source>
        <dbReference type="Proteomes" id="UP001155145"/>
    </source>
</evidence>
<evidence type="ECO:0000313" key="3">
    <source>
        <dbReference type="EMBL" id="MCC3273808.1"/>
    </source>
</evidence>
<dbReference type="Gene3D" id="1.20.120.450">
    <property type="entry name" value="dinb family like domain"/>
    <property type="match status" value="1"/>
</dbReference>
<dbReference type="InterPro" id="IPR024775">
    <property type="entry name" value="DinB-like"/>
</dbReference>
<protein>
    <submittedName>
        <fullName evidence="3">DinB family protein</fullName>
    </submittedName>
</protein>
<feature type="region of interest" description="Disordered" evidence="1">
    <location>
        <begin position="1"/>
        <end position="23"/>
    </location>
</feature>
<name>A0A9X1SA46_9MICC</name>
<evidence type="ECO:0000313" key="5">
    <source>
        <dbReference type="Proteomes" id="UP000829758"/>
    </source>
</evidence>
<dbReference type="InterPro" id="IPR034660">
    <property type="entry name" value="DinB/YfiT-like"/>
</dbReference>
<dbReference type="EMBL" id="JAJFZT010000009">
    <property type="protein sequence ID" value="MCC3273808.1"/>
    <property type="molecule type" value="Genomic_DNA"/>
</dbReference>
<proteinExistence type="predicted"/>
<organism evidence="3 6">
    <name type="scientific">Arthrobacter zhangbolii</name>
    <dbReference type="NCBI Taxonomy" id="2886936"/>
    <lineage>
        <taxon>Bacteria</taxon>
        <taxon>Bacillati</taxon>
        <taxon>Actinomycetota</taxon>
        <taxon>Actinomycetes</taxon>
        <taxon>Micrococcales</taxon>
        <taxon>Micrococcaceae</taxon>
        <taxon>Arthrobacter</taxon>
    </lineage>
</organism>
<dbReference type="Proteomes" id="UP000829758">
    <property type="component" value="Chromosome"/>
</dbReference>
<dbReference type="AlphaFoldDB" id="A0A9X1SA46"/>
<dbReference type="EMBL" id="CP094984">
    <property type="protein sequence ID" value="UON91193.1"/>
    <property type="molecule type" value="Genomic_DNA"/>
</dbReference>
<dbReference type="Pfam" id="PF12867">
    <property type="entry name" value="DinB_2"/>
    <property type="match status" value="1"/>
</dbReference>
<feature type="compositionally biased region" description="Basic and acidic residues" evidence="1">
    <location>
        <begin position="8"/>
        <end position="17"/>
    </location>
</feature>
<evidence type="ECO:0000256" key="1">
    <source>
        <dbReference type="SAM" id="MobiDB-lite"/>
    </source>
</evidence>
<gene>
    <name evidence="3" type="ORF">LJ755_13850</name>
    <name evidence="4" type="ORF">MUK71_11300</name>
</gene>
<dbReference type="SUPFAM" id="SSF109854">
    <property type="entry name" value="DinB/YfiT-like putative metalloenzymes"/>
    <property type="match status" value="1"/>
</dbReference>